<reference evidence="1 2" key="1">
    <citation type="submission" date="2016-11" db="EMBL/GenBank/DDBJ databases">
        <title>Networking in microbes: conjugative elements and plasmids in the genus Alteromonas.</title>
        <authorList>
            <person name="Lopez-Perez M."/>
            <person name="Ramon-Marco N."/>
            <person name="Rodriguez-Valera F."/>
        </authorList>
    </citation>
    <scope>NUCLEOTIDE SEQUENCE [LARGE SCALE GENOMIC DNA]</scope>
    <source>
        <strain evidence="1 2">CP48</strain>
        <plasmid evidence="2">pamcp48-600</plasmid>
    </source>
</reference>
<dbReference type="AlphaFoldDB" id="A0AAC9JHV5"/>
<geneLocation type="plasmid" evidence="2">
    <name>pamcp48-600</name>
</geneLocation>
<name>A0AAC9JHV5_9ALTE</name>
<evidence type="ECO:0000313" key="1">
    <source>
        <dbReference type="EMBL" id="APD92053.1"/>
    </source>
</evidence>
<evidence type="ECO:0000313" key="2">
    <source>
        <dbReference type="Proteomes" id="UP000182101"/>
    </source>
</evidence>
<protein>
    <submittedName>
        <fullName evidence="1">Uncharacterized protein</fullName>
    </submittedName>
</protein>
<proteinExistence type="predicted"/>
<dbReference type="RefSeq" id="WP_071960663.1">
    <property type="nucleotide sequence ID" value="NZ_CP018025.1"/>
</dbReference>
<accession>A0AAC9JHV5</accession>
<organism evidence="1 2">
    <name type="scientific">Alteromonas mediterranea</name>
    <dbReference type="NCBI Taxonomy" id="314275"/>
    <lineage>
        <taxon>Bacteria</taxon>
        <taxon>Pseudomonadati</taxon>
        <taxon>Pseudomonadota</taxon>
        <taxon>Gammaproteobacteria</taxon>
        <taxon>Alteromonadales</taxon>
        <taxon>Alteromonadaceae</taxon>
        <taxon>Alteromonas/Salinimonas group</taxon>
        <taxon>Alteromonas</taxon>
    </lineage>
</organism>
<sequence>MNNFSLLDLKDSLNKPNHPFALAVAGVLQRKFSHSMPADAGVIAAGQAVSSAVLQLLKGDKAPFKDLDLFWLNGSNTPYPIDTSKNKDSVVKTFVEGREVVFEKTKRYLKNVGGTHEVSVYSDPSFGDIVHQDVIMNDYAILKTYNDRWNPLLNHILVGVHRLEDNRKNAKRIINAFDINCCQVALIPETMTLVATDAFLEFIDTYQLQVVSYNTPMHSAIRLEKKVKDLPFALVNLDDEISKLQTYRKMMMLFEAKRRDENHPYWPIYGNAFSQVYRERFLAASPAIREAFTIEEVPFEFENSYASDDAESPVNTIQVCETVTLNFLTPTRYDEAFIDAAPLVLDTLSANVSPVTLSSYIPFIKAIAEDPSLKPSMKFLLESKDGSGEDLDNAAAAVFFNRFLQLLPKINDLSAQNILDVIDAIKSFSLSHAGLSAICHLSSRANSLDDLLYMPTLVKSLEESGIPILNNFDALLEKSTVQFFPTSTSTNEWLISLKVAYKKQLLENFNGVERFPNYVPNIVRACNESLPKDVEIKCIETPRELVNGYSTSIAHFNKESLLAVVALHAKGSAPVITQLTLPGRNIARVSSYPFVQMWLIDEASTRDSQVATALTSLSEMLREQVTALLKQEALPYKDDIANYPYPINLAADNDAFDAFIETDEIPF</sequence>
<keyword evidence="1" id="KW-0614">Plasmid</keyword>
<dbReference type="EMBL" id="CP018025">
    <property type="protein sequence ID" value="APD92053.1"/>
    <property type="molecule type" value="Genomic_DNA"/>
</dbReference>
<gene>
    <name evidence="1" type="ORF">BM524_19220</name>
</gene>
<dbReference type="Proteomes" id="UP000182101">
    <property type="component" value="Plasmid pAMCP48-600"/>
</dbReference>